<dbReference type="InterPro" id="IPR035974">
    <property type="entry name" value="Rap/Ran-GAP_sf"/>
</dbReference>
<evidence type="ECO:0000259" key="3">
    <source>
        <dbReference type="PROSITE" id="PS50085"/>
    </source>
</evidence>
<dbReference type="InterPro" id="IPR043519">
    <property type="entry name" value="NT_sf"/>
</dbReference>
<dbReference type="FunFam" id="3.40.50.11210:FF:000001">
    <property type="entry name" value="Ral GTPase-activating protein subunit alpha-1 isoform 1"/>
    <property type="match status" value="1"/>
</dbReference>
<organism evidence="4 5">
    <name type="scientific">Dimorphilus gyrociliatus</name>
    <dbReference type="NCBI Taxonomy" id="2664684"/>
    <lineage>
        <taxon>Eukaryota</taxon>
        <taxon>Metazoa</taxon>
        <taxon>Spiralia</taxon>
        <taxon>Lophotrochozoa</taxon>
        <taxon>Annelida</taxon>
        <taxon>Polychaeta</taxon>
        <taxon>Polychaeta incertae sedis</taxon>
        <taxon>Dinophilidae</taxon>
        <taxon>Dimorphilus</taxon>
    </lineage>
</organism>
<evidence type="ECO:0000313" key="5">
    <source>
        <dbReference type="Proteomes" id="UP000549394"/>
    </source>
</evidence>
<protein>
    <submittedName>
        <fullName evidence="4">DgyrCDS683</fullName>
    </submittedName>
</protein>
<dbReference type="SUPFAM" id="SSF48371">
    <property type="entry name" value="ARM repeat"/>
    <property type="match status" value="1"/>
</dbReference>
<feature type="compositionally biased region" description="Basic and acidic residues" evidence="2">
    <location>
        <begin position="914"/>
        <end position="923"/>
    </location>
</feature>
<dbReference type="InterPro" id="IPR018515">
    <property type="entry name" value="Tuberin-type_domain"/>
</dbReference>
<dbReference type="PANTHER" id="PTHR10063:SF0">
    <property type="entry name" value="TUBERIN"/>
    <property type="match status" value="1"/>
</dbReference>
<dbReference type="PROSITE" id="PS50085">
    <property type="entry name" value="RAPGAP"/>
    <property type="match status" value="1"/>
</dbReference>
<dbReference type="Pfam" id="PF03542">
    <property type="entry name" value="Tuberin"/>
    <property type="match status" value="1"/>
</dbReference>
<dbReference type="GO" id="GO:0005096">
    <property type="term" value="F:GTPase activator activity"/>
    <property type="evidence" value="ECO:0007669"/>
    <property type="project" value="UniProtKB-KW"/>
</dbReference>
<dbReference type="GO" id="GO:0051898">
    <property type="term" value="P:negative regulation of phosphatidylinositol 3-kinase/protein kinase B signal transduction"/>
    <property type="evidence" value="ECO:0007669"/>
    <property type="project" value="TreeGrafter"/>
</dbReference>
<feature type="domain" description="Rap-GAP" evidence="3">
    <location>
        <begin position="962"/>
        <end position="1193"/>
    </location>
</feature>
<dbReference type="Gene3D" id="3.40.50.11210">
    <property type="entry name" value="Rap/Ran-GAP"/>
    <property type="match status" value="1"/>
</dbReference>
<accession>A0A7I8V549</accession>
<dbReference type="GO" id="GO:0051056">
    <property type="term" value="P:regulation of small GTPase mediated signal transduction"/>
    <property type="evidence" value="ECO:0007669"/>
    <property type="project" value="InterPro"/>
</dbReference>
<name>A0A7I8V549_9ANNE</name>
<keyword evidence="5" id="KW-1185">Reference proteome</keyword>
<gene>
    <name evidence="4" type="ORF">DGYR_LOCUS673</name>
</gene>
<dbReference type="Proteomes" id="UP000549394">
    <property type="component" value="Unassembled WGS sequence"/>
</dbReference>
<dbReference type="EMBL" id="CAJFCJ010000001">
    <property type="protein sequence ID" value="CAD5111367.1"/>
    <property type="molecule type" value="Genomic_DNA"/>
</dbReference>
<proteinExistence type="predicted"/>
<evidence type="ECO:0000256" key="1">
    <source>
        <dbReference type="ARBA" id="ARBA00022468"/>
    </source>
</evidence>
<comment type="caution">
    <text evidence="4">The sequence shown here is derived from an EMBL/GenBank/DDBJ whole genome shotgun (WGS) entry which is preliminary data.</text>
</comment>
<dbReference type="InterPro" id="IPR000331">
    <property type="entry name" value="Rap/Ran_GAP_dom"/>
</dbReference>
<dbReference type="Pfam" id="PF02145">
    <property type="entry name" value="Rap_GAP"/>
    <property type="match status" value="1"/>
</dbReference>
<dbReference type="Gene3D" id="3.30.460.10">
    <property type="entry name" value="Beta Polymerase, domain 2"/>
    <property type="match status" value="1"/>
</dbReference>
<feature type="compositionally biased region" description="Polar residues" evidence="2">
    <location>
        <begin position="904"/>
        <end position="913"/>
    </location>
</feature>
<dbReference type="GO" id="GO:0051726">
    <property type="term" value="P:regulation of cell cycle"/>
    <property type="evidence" value="ECO:0007669"/>
    <property type="project" value="TreeGrafter"/>
</dbReference>
<dbReference type="GO" id="GO:0046627">
    <property type="term" value="P:negative regulation of insulin receptor signaling pathway"/>
    <property type="evidence" value="ECO:0007669"/>
    <property type="project" value="TreeGrafter"/>
</dbReference>
<dbReference type="GO" id="GO:0033596">
    <property type="term" value="C:TSC1-TSC2 complex"/>
    <property type="evidence" value="ECO:0007669"/>
    <property type="project" value="TreeGrafter"/>
</dbReference>
<dbReference type="PANTHER" id="PTHR10063">
    <property type="entry name" value="TUBERIN"/>
    <property type="match status" value="1"/>
</dbReference>
<dbReference type="SUPFAM" id="SSF81631">
    <property type="entry name" value="PAP/OAS1 substrate-binding domain"/>
    <property type="match status" value="1"/>
</dbReference>
<keyword evidence="1" id="KW-0343">GTPase activation</keyword>
<dbReference type="SUPFAM" id="SSF111347">
    <property type="entry name" value="Rap/Ran-GAP"/>
    <property type="match status" value="1"/>
</dbReference>
<dbReference type="InterPro" id="IPR027107">
    <property type="entry name" value="Tuberin/Ral-act_asu"/>
</dbReference>
<sequence length="1643" mass="186765">MNSQNYAKELLAITLDLITTFFNSSGCFPLELRTKVRIHVIEVLSQFITSHVHLYENELIDGVILPVLTNIDQDFDIAVRKRTTQLLLHVCHCCTTSKFSEVIQILEKIMQRPFRSSRPGSPPSTPVSYCFEDVNLAVCGLAAMLEVKITSKYNLSSQVVQIYDCLIKHLKCLYSPTNCRFLDSSVKSRYEILRVLLNMRSDNQKRLGYVNRNKGDKVIFTSNIIFTSSKVTKSKNEESIKKSCKDDEKQLKKSCSQVDEEIQSTETPNLFYINYADAVSCFILCLKYESEWDIYHLLFQETPKILRNKSLILTTIRNARNNGGSEDIETFSQLICDMISTTSPKAYESFKNKKEGSVTKPDFHCNIFPVLTCLPSYHNYLNRNILQQFIQCLDLGLISKCARLCVWALSVSAFEMPNVLMRQLPHILLIITQISPTRQMSTPLMEFLNTFIHLPQLFINFCDDDYLSVFAIAMQYTNPARYSHYTVSLAYQVICVWFLKCKLESRKRYVNFIVRGLVKVLNQFEENISRARASNNCNETMPRGRSHTEDVTVLKRAKTAAVQNVKTAAFHQELTETCIDMLARYAYSNCSNFPTRSAVAEFLLKNGTSERWVIGNNVVTITTSGSLVGPSGLCDKCLHLAGKLAEKKRQENQRKRHQSAACETSQSTVVVRQKSFDDMGIGRKDVTENTTANEEPVNPKIDEIMLGLGKNKPDDASIFTQYECSCWVNAWVEVHIRRPTGNVSWLMRSQNDTGINQGAPGFPLWNMHLLMQEEKSKDSKSISKRKKIDSMSIAESEYNNIHQQIFLGSSPPNGKAEKDGFDLKLALIEEETSESDEESDNNAVNLPELKKSTSTPVLTADIMTKLTTGNVKGDLQDVFQRSQDLKSDKLNGDLNNGDTEENETMPTSSNNGKESPKDFKDQKHGIDPNFVFLQLFHSASVSKNSESAFYIPQSSESLNRSINMLDRRYPFETHKIAILYVGPGQINDEKAILANSGGSKRYIQFLSSLGSLLRLKEDEIEEENTYLGGLDTKGEDGEFTYCWHDDFMQTVFHVATLMPKRSSDVNYLYKKRHIGNDYVTIVYNDSMGESYKLGTIQGEFNYVNIIIEPLDEMSNAVTVQTKEDIVEIIGHTDTKIISDVNLGKLVRQMAVHANLASVILQRQKNNPNDPYASNWLERLRQIKKIRSRAESAMNATSFNDYIRKGKDEARKSVLINLGTQNRLLEACSLIKNCVGRAANSCITYSKNDKYYALFTLHSVQDVEKLLQSTHLYGAQNSITMFTKMLWLPPNSRVSPNKQSIPKVVLKEKPTPECTKSSLIAYKSISKQLEILCNSYRMTPIDQSLRFMILVSVEDIFKKLLPRSQLTPFGSFVNGFGQHGGDLDITMNVDIGGDLWKGHGFCYMTKIVGDDEERIFQKSALNALGGILQNFAPQFHKIRKIIHARVPIVKFVHSMTNIECDLCIDNNSALEMSELLYNVSSYDIKIHQLVFLVRHWAKSNELTKSNPGPWMSNFMLTLLVLFYLQKQHNLPALQEFNNKSRLKPSAIKRISLVLKSSENEIEEWDAALHIENPIETELNVCKNVSQDELDRFKDICNCSFKTLKLDNQPDRMMEILFPQRTNGDMPSDTEVESIHMSKLFGEEN</sequence>
<evidence type="ECO:0000313" key="4">
    <source>
        <dbReference type="EMBL" id="CAD5111367.1"/>
    </source>
</evidence>
<dbReference type="GO" id="GO:0032007">
    <property type="term" value="P:negative regulation of TOR signaling"/>
    <property type="evidence" value="ECO:0007669"/>
    <property type="project" value="TreeGrafter"/>
</dbReference>
<dbReference type="Gene3D" id="1.10.1410.10">
    <property type="match status" value="1"/>
</dbReference>
<dbReference type="GO" id="GO:0005634">
    <property type="term" value="C:nucleus"/>
    <property type="evidence" value="ECO:0007669"/>
    <property type="project" value="InterPro"/>
</dbReference>
<feature type="region of interest" description="Disordered" evidence="2">
    <location>
        <begin position="882"/>
        <end position="923"/>
    </location>
</feature>
<dbReference type="GO" id="GO:0030178">
    <property type="term" value="P:negative regulation of Wnt signaling pathway"/>
    <property type="evidence" value="ECO:0007669"/>
    <property type="project" value="TreeGrafter"/>
</dbReference>
<reference evidence="4 5" key="1">
    <citation type="submission" date="2020-08" db="EMBL/GenBank/DDBJ databases">
        <authorList>
            <person name="Hejnol A."/>
        </authorList>
    </citation>
    <scope>NUCLEOTIDE SEQUENCE [LARGE SCALE GENOMIC DNA]</scope>
</reference>
<dbReference type="OrthoDB" id="5797019at2759"/>
<dbReference type="CDD" id="cd05402">
    <property type="entry name" value="NT_PAP_TUTase"/>
    <property type="match status" value="1"/>
</dbReference>
<dbReference type="SUPFAM" id="SSF81301">
    <property type="entry name" value="Nucleotidyltransferase"/>
    <property type="match status" value="1"/>
</dbReference>
<dbReference type="InterPro" id="IPR016024">
    <property type="entry name" value="ARM-type_fold"/>
</dbReference>
<evidence type="ECO:0000256" key="2">
    <source>
        <dbReference type="SAM" id="MobiDB-lite"/>
    </source>
</evidence>
<dbReference type="InterPro" id="IPR054708">
    <property type="entry name" value="MTPAP-like_central"/>
</dbReference>
<dbReference type="Pfam" id="PF22600">
    <property type="entry name" value="MTPAP-like_central"/>
    <property type="match status" value="1"/>
</dbReference>